<feature type="transmembrane region" description="Helical" evidence="13">
    <location>
        <begin position="359"/>
        <end position="379"/>
    </location>
</feature>
<dbReference type="InterPro" id="IPR003373">
    <property type="entry name" value="Fe2_transport_prot-B"/>
</dbReference>
<keyword evidence="11 13" id="KW-0472">Membrane</keyword>
<keyword evidence="3" id="KW-1003">Cell membrane</keyword>
<dbReference type="EMBL" id="JBEPLY010000006">
    <property type="protein sequence ID" value="MET3600142.1"/>
    <property type="molecule type" value="Genomic_DNA"/>
</dbReference>
<feature type="domain" description="FeoB-type G" evidence="14">
    <location>
        <begin position="3"/>
        <end position="168"/>
    </location>
</feature>
<dbReference type="Pfam" id="PF17910">
    <property type="entry name" value="FeoB_Cyto"/>
    <property type="match status" value="1"/>
</dbReference>
<reference evidence="15 16" key="1">
    <citation type="submission" date="2024-06" db="EMBL/GenBank/DDBJ databases">
        <title>Genomic Encyclopedia of Type Strains, Phase IV (KMG-IV): sequencing the most valuable type-strain genomes for metagenomic binning, comparative biology and taxonomic classification.</title>
        <authorList>
            <person name="Goeker M."/>
        </authorList>
    </citation>
    <scope>NUCLEOTIDE SEQUENCE [LARGE SCALE GENOMIC DNA]</scope>
    <source>
        <strain evidence="15 16">DSM 28102</strain>
    </source>
</reference>
<dbReference type="CDD" id="cd01879">
    <property type="entry name" value="FeoB"/>
    <property type="match status" value="1"/>
</dbReference>
<dbReference type="PANTHER" id="PTHR43185">
    <property type="entry name" value="FERROUS IRON TRANSPORT PROTEIN B"/>
    <property type="match status" value="1"/>
</dbReference>
<evidence type="ECO:0000256" key="3">
    <source>
        <dbReference type="ARBA" id="ARBA00022475"/>
    </source>
</evidence>
<dbReference type="PROSITE" id="PS51711">
    <property type="entry name" value="G_FEOB"/>
    <property type="match status" value="1"/>
</dbReference>
<dbReference type="InterPro" id="IPR041069">
    <property type="entry name" value="FeoB_Cyto"/>
</dbReference>
<dbReference type="Gene3D" id="1.10.287.1770">
    <property type="match status" value="1"/>
</dbReference>
<organism evidence="15 16">
    <name type="scientific">Martelella mangrovi</name>
    <dbReference type="NCBI Taxonomy" id="1397477"/>
    <lineage>
        <taxon>Bacteria</taxon>
        <taxon>Pseudomonadati</taxon>
        <taxon>Pseudomonadota</taxon>
        <taxon>Alphaproteobacteria</taxon>
        <taxon>Hyphomicrobiales</taxon>
        <taxon>Aurantimonadaceae</taxon>
        <taxon>Martelella</taxon>
    </lineage>
</organism>
<keyword evidence="2 13" id="KW-0813">Transport</keyword>
<feature type="transmembrane region" description="Helical" evidence="13">
    <location>
        <begin position="708"/>
        <end position="728"/>
    </location>
</feature>
<evidence type="ECO:0000256" key="12">
    <source>
        <dbReference type="NCBIfam" id="TIGR00437"/>
    </source>
</evidence>
<dbReference type="Pfam" id="PF07664">
    <property type="entry name" value="FeoB_C"/>
    <property type="match status" value="1"/>
</dbReference>
<feature type="transmembrane region" description="Helical" evidence="13">
    <location>
        <begin position="431"/>
        <end position="453"/>
    </location>
</feature>
<evidence type="ECO:0000259" key="14">
    <source>
        <dbReference type="PROSITE" id="PS51711"/>
    </source>
</evidence>
<dbReference type="Gene3D" id="3.40.50.300">
    <property type="entry name" value="P-loop containing nucleotide triphosphate hydrolases"/>
    <property type="match status" value="1"/>
</dbReference>
<evidence type="ECO:0000256" key="8">
    <source>
        <dbReference type="ARBA" id="ARBA00023004"/>
    </source>
</evidence>
<keyword evidence="7 13" id="KW-1133">Transmembrane helix</keyword>
<feature type="transmembrane region" description="Helical" evidence="13">
    <location>
        <begin position="680"/>
        <end position="701"/>
    </location>
</feature>
<dbReference type="Pfam" id="PF02421">
    <property type="entry name" value="FeoB_N"/>
    <property type="match status" value="1"/>
</dbReference>
<comment type="similarity">
    <text evidence="13">Belongs to the TRAFAC class TrmE-Era-EngA-EngB-Septin-like GTPase superfamily. FeoB GTPase (TC 9.A.8) family.</text>
</comment>
<dbReference type="SUPFAM" id="SSF52540">
    <property type="entry name" value="P-loop containing nucleoside triphosphate hydrolases"/>
    <property type="match status" value="1"/>
</dbReference>
<dbReference type="InterPro" id="IPR050860">
    <property type="entry name" value="FeoB_GTPase"/>
</dbReference>
<evidence type="ECO:0000313" key="16">
    <source>
        <dbReference type="Proteomes" id="UP001549164"/>
    </source>
</evidence>
<feature type="transmembrane region" description="Helical" evidence="13">
    <location>
        <begin position="740"/>
        <end position="761"/>
    </location>
</feature>
<evidence type="ECO:0000256" key="10">
    <source>
        <dbReference type="ARBA" id="ARBA00023134"/>
    </source>
</evidence>
<keyword evidence="5 13" id="KW-0812">Transmembrane</keyword>
<accession>A0ABV2ID28</accession>
<evidence type="ECO:0000256" key="1">
    <source>
        <dbReference type="ARBA" id="ARBA00004651"/>
    </source>
</evidence>
<evidence type="ECO:0000256" key="5">
    <source>
        <dbReference type="ARBA" id="ARBA00022692"/>
    </source>
</evidence>
<dbReference type="InterPro" id="IPR005225">
    <property type="entry name" value="Small_GTP-bd"/>
</dbReference>
<dbReference type="NCBIfam" id="NF007105">
    <property type="entry name" value="PRK09554.1"/>
    <property type="match status" value="1"/>
</dbReference>
<dbReference type="PANTHER" id="PTHR43185:SF1">
    <property type="entry name" value="FE(2+) TRANSPORTER FEOB"/>
    <property type="match status" value="1"/>
</dbReference>
<keyword evidence="4 13" id="KW-0410">Iron transport</keyword>
<dbReference type="NCBIfam" id="TIGR00231">
    <property type="entry name" value="small_GTP"/>
    <property type="match status" value="1"/>
</dbReference>
<dbReference type="NCBIfam" id="TIGR00437">
    <property type="entry name" value="feoB"/>
    <property type="match status" value="1"/>
</dbReference>
<comment type="subcellular location">
    <subcellularLocation>
        <location evidence="13">Cell inner membrane</location>
        <topology evidence="13">Multi-pass membrane protein</topology>
    </subcellularLocation>
    <subcellularLocation>
        <location evidence="1">Cell membrane</location>
        <topology evidence="1">Multi-pass membrane protein</topology>
    </subcellularLocation>
</comment>
<evidence type="ECO:0000256" key="13">
    <source>
        <dbReference type="RuleBase" id="RU362098"/>
    </source>
</evidence>
<feature type="transmembrane region" description="Helical" evidence="13">
    <location>
        <begin position="516"/>
        <end position="534"/>
    </location>
</feature>
<name>A0ABV2ID28_9HYPH</name>
<keyword evidence="6" id="KW-0547">Nucleotide-binding</keyword>
<sequence>MTTITIATAGNPNCGKTTLFNALTGSRQRVGNWPGVTVDRKEGRFVHDGATVNVVDLPGTYSLGDGSEAGLDETIARDHILSGEADLVLNIVDASNLERNLYLTAQLLEMQVPVVIALNMMDMASENGLRIDCDRLSGMLGCPVVPIVAKRGKGIAALKDAVIAVANAASLPTARLTYQPEVEAAIAALSQNLSALTQHGTINARWLAARLLEGDSALESKAGEALTRQAAALREGVEDALDEDIDILFADIRYGFANGLARAAVKRTHRISRTLSDRIDAVVLNRVLGIPIFLAVMYVMFLFAINFASAFIDFFDILTGTLLVDWPSEAMAALGAPGWLITILPQGVGAGIQTVSTFIPVIGFLFLFLTLLEDSGYMARAAFVMDRSMRAIGLPGKSFIPMVLGFGCSVPAVMATRTLDNRRDRIMTVMMAPFMSCGARLPVYALFAAAFFPVGGQNVVFALYLIGILAAVATGLLLKNTLLRGPVSPFIMELPPYHIPTFKSLVRTTWDRLKAFMFKAGKVIIAVVVVLGFLNSLGTDGSFGNDDTDASVLSAIGRSITPVVEPMGIHEDNWPATVGLFTGIFAKEAVVGTLNALYGQIAADEAVGGEAEEPFSVTAGISEAFATIPANLVDAAASLADPLGIGVGDIADQSVAAEEQGVSTGIFGAMAARFDGRIGAFAYLLAILLYMPCVAATAAIWRETGTAWTLFASTWTTGLAYGTAVLVYQLGTFAAHPAASVAWTAVILGLFAIVIAAMRLLSGTKTTVAGNSHSAAA</sequence>
<dbReference type="Pfam" id="PF07670">
    <property type="entry name" value="Gate"/>
    <property type="match status" value="2"/>
</dbReference>
<evidence type="ECO:0000256" key="9">
    <source>
        <dbReference type="ARBA" id="ARBA00023065"/>
    </source>
</evidence>
<comment type="function">
    <text evidence="13">Probable transporter of a GTP-driven Fe(2+) uptake system.</text>
</comment>
<evidence type="ECO:0000256" key="6">
    <source>
        <dbReference type="ARBA" id="ARBA00022741"/>
    </source>
</evidence>
<gene>
    <name evidence="15" type="ORF">ABID12_002087</name>
</gene>
<protein>
    <recommendedName>
        <fullName evidence="12 13">Ferrous iron transport protein B</fullName>
    </recommendedName>
</protein>
<evidence type="ECO:0000313" key="15">
    <source>
        <dbReference type="EMBL" id="MET3600142.1"/>
    </source>
</evidence>
<feature type="transmembrane region" description="Helical" evidence="13">
    <location>
        <begin position="287"/>
        <end position="312"/>
    </location>
</feature>
<evidence type="ECO:0000256" key="11">
    <source>
        <dbReference type="ARBA" id="ARBA00023136"/>
    </source>
</evidence>
<dbReference type="InterPro" id="IPR027417">
    <property type="entry name" value="P-loop_NTPase"/>
</dbReference>
<dbReference type="InterPro" id="IPR011642">
    <property type="entry name" value="Gate_dom"/>
</dbReference>
<evidence type="ECO:0000256" key="4">
    <source>
        <dbReference type="ARBA" id="ARBA00022496"/>
    </source>
</evidence>
<evidence type="ECO:0000256" key="7">
    <source>
        <dbReference type="ARBA" id="ARBA00022989"/>
    </source>
</evidence>
<feature type="transmembrane region" description="Helical" evidence="13">
    <location>
        <begin position="459"/>
        <end position="478"/>
    </location>
</feature>
<dbReference type="InterPro" id="IPR011640">
    <property type="entry name" value="Fe2_transport_prot_B_C"/>
</dbReference>
<comment type="caution">
    <text evidence="15">The sequence shown here is derived from an EMBL/GenBank/DDBJ whole genome shotgun (WGS) entry which is preliminary data.</text>
</comment>
<dbReference type="RefSeq" id="WP_354434150.1">
    <property type="nucleotide sequence ID" value="NZ_JBEPLY010000006.1"/>
</dbReference>
<keyword evidence="10 13" id="KW-0342">GTP-binding</keyword>
<dbReference type="InterPro" id="IPR030389">
    <property type="entry name" value="G_FEOB_dom"/>
</dbReference>
<keyword evidence="16" id="KW-1185">Reference proteome</keyword>
<keyword evidence="9" id="KW-0406">Ion transport</keyword>
<dbReference type="Proteomes" id="UP001549164">
    <property type="component" value="Unassembled WGS sequence"/>
</dbReference>
<keyword evidence="8 13" id="KW-0408">Iron</keyword>
<evidence type="ECO:0000256" key="2">
    <source>
        <dbReference type="ARBA" id="ARBA00022448"/>
    </source>
</evidence>
<feature type="transmembrane region" description="Helical" evidence="13">
    <location>
        <begin position="399"/>
        <end position="419"/>
    </location>
</feature>
<proteinExistence type="inferred from homology"/>